<accession>A0A560IVZ0</accession>
<protein>
    <submittedName>
        <fullName evidence="1">Uncharacterized protein</fullName>
    </submittedName>
</protein>
<reference evidence="1 2" key="1">
    <citation type="submission" date="2019-06" db="EMBL/GenBank/DDBJ databases">
        <title>Genomic Encyclopedia of Type Strains, Phase IV (KMG-V): Genome sequencing to study the core and pangenomes of soil and plant-associated prokaryotes.</title>
        <authorList>
            <person name="Whitman W."/>
        </authorList>
    </citation>
    <scope>NUCLEOTIDE SEQUENCE [LARGE SCALE GENOMIC DNA]</scope>
    <source>
        <strain evidence="1 2">BR 10556</strain>
    </source>
</reference>
<sequence length="337" mass="38434">MRFATLIVEQLDRAVTEIAVDHPLNARIALILIDNAAELIIHRRCEHLVRADQRRGAPTLSAAKRRSILGHYFAEKIKFLEKASALSAEERHFIGELHNHRNTLYHVGLENDDIIRALATAYFQLTCDLLVRLDNRTLGWPKNLVIAASLHQYFPEAAKGLRFPGFDTGHVAKELIDRVPTDAPALPAALSQHSMAAVDRLEAMFESIKLGLDRKNDPDDTFRQLQHDMDFQVIVRERMRQANREDDFVPFGHPALRELAAKLMPDWKPRYRSRPFAKWRTKAKAIASCADALSAVRKFTDLRGEMSYLTEAVDDAHETFWGWVQQQEDAAQDARGR</sequence>
<dbReference type="OrthoDB" id="8347948at2"/>
<dbReference type="STRING" id="1399419.A5906_26200"/>
<dbReference type="Proteomes" id="UP000315914">
    <property type="component" value="Unassembled WGS sequence"/>
</dbReference>
<dbReference type="AlphaFoldDB" id="A0A560IVZ0"/>
<name>A0A560IVZ0_9BRAD</name>
<evidence type="ECO:0000313" key="1">
    <source>
        <dbReference type="EMBL" id="TWB76103.1"/>
    </source>
</evidence>
<comment type="caution">
    <text evidence="1">The sequence shown here is derived from an EMBL/GenBank/DDBJ whole genome shotgun (WGS) entry which is preliminary data.</text>
</comment>
<gene>
    <name evidence="1" type="ORF">FBZ95_104283</name>
</gene>
<dbReference type="RefSeq" id="WP_136615044.1">
    <property type="nucleotide sequence ID" value="NZ_LWIG01000007.1"/>
</dbReference>
<dbReference type="EMBL" id="VITW01000004">
    <property type="protein sequence ID" value="TWB76103.1"/>
    <property type="molecule type" value="Genomic_DNA"/>
</dbReference>
<evidence type="ECO:0000313" key="2">
    <source>
        <dbReference type="Proteomes" id="UP000315914"/>
    </source>
</evidence>
<organism evidence="1 2">
    <name type="scientific">Bradyrhizobium sacchari</name>
    <dbReference type="NCBI Taxonomy" id="1399419"/>
    <lineage>
        <taxon>Bacteria</taxon>
        <taxon>Pseudomonadati</taxon>
        <taxon>Pseudomonadota</taxon>
        <taxon>Alphaproteobacteria</taxon>
        <taxon>Hyphomicrobiales</taxon>
        <taxon>Nitrobacteraceae</taxon>
        <taxon>Bradyrhizobium</taxon>
    </lineage>
</organism>
<proteinExistence type="predicted"/>
<keyword evidence="2" id="KW-1185">Reference proteome</keyword>